<accession>A0A5C3DWS9</accession>
<reference evidence="2 3" key="1">
    <citation type="submission" date="2018-03" db="EMBL/GenBank/DDBJ databases">
        <authorList>
            <person name="Guldener U."/>
        </authorList>
    </citation>
    <scope>NUCLEOTIDE SEQUENCE [LARGE SCALE GENOMIC DNA]</scope>
    <source>
        <strain evidence="2 3">NBRC100155</strain>
    </source>
</reference>
<keyword evidence="3" id="KW-1185">Reference proteome</keyword>
<evidence type="ECO:0000256" key="1">
    <source>
        <dbReference type="SAM" id="MobiDB-lite"/>
    </source>
</evidence>
<dbReference type="Proteomes" id="UP000324022">
    <property type="component" value="Unassembled WGS sequence"/>
</dbReference>
<dbReference type="EMBL" id="OOIN01000005">
    <property type="protein sequence ID" value="SPO22934.1"/>
    <property type="molecule type" value="Genomic_DNA"/>
</dbReference>
<name>A0A5C3DWS9_9BASI</name>
<feature type="compositionally biased region" description="Low complexity" evidence="1">
    <location>
        <begin position="1"/>
        <end position="17"/>
    </location>
</feature>
<gene>
    <name evidence="2" type="ORF">UTRI_01612</name>
</gene>
<sequence>MPRNAASSFSSTRRTSAPCRGRKDDGLALDQLQGRHKQAKLDWWLLHGATSFYYGIDVLKCSASLVGKALGSGEPGTVRFSDQYRLRQVVNMDLSEYFAISTRFDDERCKPTTAVQRAEMVVLPAAHASPYEPISRMLTTFLLSRSAYFLDTRFVSASHEATFLPIAFGANLAPHTQGRAGQSYLTAGQPFLVFSPNIGSSLTSFITNPSIAACQHTLSDTLNRNVRILSDNGREKVEEAIAQLKQELKV</sequence>
<proteinExistence type="predicted"/>
<evidence type="ECO:0000313" key="3">
    <source>
        <dbReference type="Proteomes" id="UP000324022"/>
    </source>
</evidence>
<feature type="region of interest" description="Disordered" evidence="1">
    <location>
        <begin position="1"/>
        <end position="22"/>
    </location>
</feature>
<protein>
    <submittedName>
        <fullName evidence="2">Uncharacterized protein</fullName>
    </submittedName>
</protein>
<evidence type="ECO:0000313" key="2">
    <source>
        <dbReference type="EMBL" id="SPO22934.1"/>
    </source>
</evidence>
<organism evidence="2 3">
    <name type="scientific">Ustilago trichophora</name>
    <dbReference type="NCBI Taxonomy" id="86804"/>
    <lineage>
        <taxon>Eukaryota</taxon>
        <taxon>Fungi</taxon>
        <taxon>Dikarya</taxon>
        <taxon>Basidiomycota</taxon>
        <taxon>Ustilaginomycotina</taxon>
        <taxon>Ustilaginomycetes</taxon>
        <taxon>Ustilaginales</taxon>
        <taxon>Ustilaginaceae</taxon>
        <taxon>Ustilago</taxon>
    </lineage>
</organism>
<dbReference type="AlphaFoldDB" id="A0A5C3DWS9"/>